<organism evidence="6 7">
    <name type="scientific">Oesophagostomum dentatum</name>
    <name type="common">Nodular worm</name>
    <dbReference type="NCBI Taxonomy" id="61180"/>
    <lineage>
        <taxon>Eukaryota</taxon>
        <taxon>Metazoa</taxon>
        <taxon>Ecdysozoa</taxon>
        <taxon>Nematoda</taxon>
        <taxon>Chromadorea</taxon>
        <taxon>Rhabditida</taxon>
        <taxon>Rhabditina</taxon>
        <taxon>Rhabditomorpha</taxon>
        <taxon>Strongyloidea</taxon>
        <taxon>Strongylidae</taxon>
        <taxon>Oesophagostomum</taxon>
    </lineage>
</organism>
<evidence type="ECO:0000256" key="1">
    <source>
        <dbReference type="ARBA" id="ARBA00004370"/>
    </source>
</evidence>
<proteinExistence type="predicted"/>
<dbReference type="InterPro" id="IPR028082">
    <property type="entry name" value="Peripla_BP_I"/>
</dbReference>
<evidence type="ECO:0000313" key="7">
    <source>
        <dbReference type="Proteomes" id="UP000053660"/>
    </source>
</evidence>
<dbReference type="SUPFAM" id="SSF53822">
    <property type="entry name" value="Periplasmic binding protein-like I"/>
    <property type="match status" value="1"/>
</dbReference>
<dbReference type="AlphaFoldDB" id="A0A0B1TPW7"/>
<evidence type="ECO:0000256" key="4">
    <source>
        <dbReference type="ARBA" id="ARBA00023136"/>
    </source>
</evidence>
<evidence type="ECO:0000256" key="2">
    <source>
        <dbReference type="ARBA" id="ARBA00022692"/>
    </source>
</evidence>
<keyword evidence="3" id="KW-1133">Transmembrane helix</keyword>
<protein>
    <recommendedName>
        <fullName evidence="5">Receptor ligand binding region domain-containing protein</fullName>
    </recommendedName>
</protein>
<name>A0A0B1TPW7_OESDE</name>
<evidence type="ECO:0000313" key="6">
    <source>
        <dbReference type="EMBL" id="KHJ99304.1"/>
    </source>
</evidence>
<gene>
    <name evidence="6" type="ORF">OESDEN_00729</name>
</gene>
<accession>A0A0B1TPW7</accession>
<dbReference type="OrthoDB" id="5855204at2759"/>
<dbReference type="Gene3D" id="3.40.50.2300">
    <property type="match status" value="1"/>
</dbReference>
<dbReference type="Pfam" id="PF01094">
    <property type="entry name" value="ANF_receptor"/>
    <property type="match status" value="1"/>
</dbReference>
<dbReference type="Proteomes" id="UP000053660">
    <property type="component" value="Unassembled WGS sequence"/>
</dbReference>
<keyword evidence="2" id="KW-0812">Transmembrane</keyword>
<reference evidence="6 7" key="1">
    <citation type="submission" date="2014-03" db="EMBL/GenBank/DDBJ databases">
        <title>Draft genome of the hookworm Oesophagostomum dentatum.</title>
        <authorList>
            <person name="Mitreva M."/>
        </authorList>
    </citation>
    <scope>NUCLEOTIDE SEQUENCE [LARGE SCALE GENOMIC DNA]</scope>
    <source>
        <strain evidence="6 7">OD-Hann</strain>
    </source>
</reference>
<feature type="domain" description="Receptor ligand binding region" evidence="5">
    <location>
        <begin position="9"/>
        <end position="107"/>
    </location>
</feature>
<comment type="subcellular location">
    <subcellularLocation>
        <location evidence="1">Membrane</location>
    </subcellularLocation>
</comment>
<sequence length="109" mass="12215">MDTDLTLTLFRFFVNYTECDKSLAVGVAAEFMKNRDVDVVIGPPCPQCQWSEVYNAIRLICAVSAAEIVAHLSTFYKKTMLGWGFLTDSMYDNLGQFPYTTKVVPNSLA</sequence>
<evidence type="ECO:0000256" key="3">
    <source>
        <dbReference type="ARBA" id="ARBA00022989"/>
    </source>
</evidence>
<dbReference type="GO" id="GO:0016020">
    <property type="term" value="C:membrane"/>
    <property type="evidence" value="ECO:0007669"/>
    <property type="project" value="UniProtKB-SubCell"/>
</dbReference>
<keyword evidence="7" id="KW-1185">Reference proteome</keyword>
<evidence type="ECO:0000259" key="5">
    <source>
        <dbReference type="Pfam" id="PF01094"/>
    </source>
</evidence>
<keyword evidence="4" id="KW-0472">Membrane</keyword>
<dbReference type="EMBL" id="KN549228">
    <property type="protein sequence ID" value="KHJ99304.1"/>
    <property type="molecule type" value="Genomic_DNA"/>
</dbReference>
<dbReference type="InterPro" id="IPR001828">
    <property type="entry name" value="ANF_lig-bd_rcpt"/>
</dbReference>